<name>A0A0W8FQF0_9ZZZZ</name>
<reference evidence="1" key="1">
    <citation type="journal article" date="2015" name="Proc. Natl. Acad. Sci. U.S.A.">
        <title>Networks of energetic and metabolic interactions define dynamics in microbial communities.</title>
        <authorList>
            <person name="Embree M."/>
            <person name="Liu J.K."/>
            <person name="Al-Bassam M.M."/>
            <person name="Zengler K."/>
        </authorList>
    </citation>
    <scope>NUCLEOTIDE SEQUENCE</scope>
</reference>
<evidence type="ECO:0000313" key="1">
    <source>
        <dbReference type="EMBL" id="KUG23151.1"/>
    </source>
</evidence>
<protein>
    <submittedName>
        <fullName evidence="1">Uncharacterized protein</fullName>
    </submittedName>
</protein>
<dbReference type="AlphaFoldDB" id="A0A0W8FQF0"/>
<proteinExistence type="predicted"/>
<accession>A0A0W8FQF0</accession>
<dbReference type="EMBL" id="LNQE01000919">
    <property type="protein sequence ID" value="KUG23151.1"/>
    <property type="molecule type" value="Genomic_DNA"/>
</dbReference>
<sequence>MEKLHLTSQEEDELLLILERYLPDLKSEIAKTDSKEFRKQLKDREAFMVDLIARLKR</sequence>
<gene>
    <name evidence="1" type="ORF">ASZ90_007078</name>
</gene>
<organism evidence="1">
    <name type="scientific">hydrocarbon metagenome</name>
    <dbReference type="NCBI Taxonomy" id="938273"/>
    <lineage>
        <taxon>unclassified sequences</taxon>
        <taxon>metagenomes</taxon>
        <taxon>ecological metagenomes</taxon>
    </lineage>
</organism>
<comment type="caution">
    <text evidence="1">The sequence shown here is derived from an EMBL/GenBank/DDBJ whole genome shotgun (WGS) entry which is preliminary data.</text>
</comment>